<dbReference type="InterPro" id="IPR036065">
    <property type="entry name" value="BolA-like_sf"/>
</dbReference>
<dbReference type="PANTHER" id="PTHR46230">
    <property type="match status" value="1"/>
</dbReference>
<dbReference type="Pfam" id="PF01722">
    <property type="entry name" value="BolA"/>
    <property type="match status" value="1"/>
</dbReference>
<dbReference type="GO" id="GO:0016226">
    <property type="term" value="P:iron-sulfur cluster assembly"/>
    <property type="evidence" value="ECO:0007669"/>
    <property type="project" value="TreeGrafter"/>
</dbReference>
<dbReference type="InterPro" id="IPR002634">
    <property type="entry name" value="BolA"/>
</dbReference>
<proteinExistence type="inferred from homology"/>
<reference evidence="2 3" key="1">
    <citation type="journal article" date="2016" name="Nat. Commun.">
        <title>Thousands of microbial genomes shed light on interconnected biogeochemical processes in an aquifer system.</title>
        <authorList>
            <person name="Anantharaman K."/>
            <person name="Brown C.T."/>
            <person name="Hug L.A."/>
            <person name="Sharon I."/>
            <person name="Castelle C.J."/>
            <person name="Probst A.J."/>
            <person name="Thomas B.C."/>
            <person name="Singh A."/>
            <person name="Wilkins M.J."/>
            <person name="Karaoz U."/>
            <person name="Brodie E.L."/>
            <person name="Williams K.H."/>
            <person name="Hubbard S.S."/>
            <person name="Banfield J.F."/>
        </authorList>
    </citation>
    <scope>NUCLEOTIDE SEQUENCE [LARGE SCALE GENOMIC DNA]</scope>
</reference>
<comment type="caution">
    <text evidence="2">The sequence shown here is derived from an EMBL/GenBank/DDBJ whole genome shotgun (WGS) entry which is preliminary data.</text>
</comment>
<protein>
    <recommendedName>
        <fullName evidence="4">BolA family protein</fullName>
    </recommendedName>
</protein>
<evidence type="ECO:0000256" key="1">
    <source>
        <dbReference type="RuleBase" id="RU003860"/>
    </source>
</evidence>
<dbReference type="AlphaFoldDB" id="A0A1F6TA45"/>
<dbReference type="SUPFAM" id="SSF82657">
    <property type="entry name" value="BolA-like"/>
    <property type="match status" value="1"/>
</dbReference>
<dbReference type="EMBL" id="MFSS01000107">
    <property type="protein sequence ID" value="OGI41949.1"/>
    <property type="molecule type" value="Genomic_DNA"/>
</dbReference>
<evidence type="ECO:0000313" key="3">
    <source>
        <dbReference type="Proteomes" id="UP000177925"/>
    </source>
</evidence>
<sequence length="88" mass="9588">MDRIALIEQRLRAALAPQNLEVFDESAQHAGHAGAKGGGGHYAVVVVSPKFAGKSLVERHRMIYDALGDTMRREIHALSIKALTPEEL</sequence>
<name>A0A1F6TA45_9PROT</name>
<dbReference type="Gene3D" id="3.30.300.90">
    <property type="entry name" value="BolA-like"/>
    <property type="match status" value="1"/>
</dbReference>
<evidence type="ECO:0008006" key="4">
    <source>
        <dbReference type="Google" id="ProtNLM"/>
    </source>
</evidence>
<dbReference type="PIRSF" id="PIRSF003113">
    <property type="entry name" value="BolA"/>
    <property type="match status" value="1"/>
</dbReference>
<comment type="similarity">
    <text evidence="1">Belongs to the BolA/IbaG family.</text>
</comment>
<accession>A0A1F6TA45</accession>
<gene>
    <name evidence="2" type="ORF">A2150_01780</name>
</gene>
<dbReference type="Proteomes" id="UP000177925">
    <property type="component" value="Unassembled WGS sequence"/>
</dbReference>
<organism evidence="2 3">
    <name type="scientific">Candidatus Muproteobacteria bacterium RBG_16_64_11</name>
    <dbReference type="NCBI Taxonomy" id="1817758"/>
    <lineage>
        <taxon>Bacteria</taxon>
        <taxon>Pseudomonadati</taxon>
        <taxon>Pseudomonadota</taxon>
        <taxon>Candidatus Muproteobacteria</taxon>
    </lineage>
</organism>
<dbReference type="PANTHER" id="PTHR46230:SF7">
    <property type="entry name" value="BOLA-LIKE PROTEIN 1"/>
    <property type="match status" value="1"/>
</dbReference>
<dbReference type="STRING" id="1817758.A2150_01780"/>
<evidence type="ECO:0000313" key="2">
    <source>
        <dbReference type="EMBL" id="OGI41949.1"/>
    </source>
</evidence>